<dbReference type="SUPFAM" id="SSF53807">
    <property type="entry name" value="Helical backbone' metal receptor"/>
    <property type="match status" value="1"/>
</dbReference>
<comment type="subcellular location">
    <subcellularLocation>
        <location evidence="1">Cell envelope</location>
    </subcellularLocation>
</comment>
<protein>
    <submittedName>
        <fullName evidence="6">Iron-siderophore ABC transporter substrate-binding protein</fullName>
    </submittedName>
</protein>
<evidence type="ECO:0000313" key="7">
    <source>
        <dbReference type="Proteomes" id="UP001500200"/>
    </source>
</evidence>
<feature type="domain" description="Fe/B12 periplasmic-binding" evidence="5">
    <location>
        <begin position="65"/>
        <end position="346"/>
    </location>
</feature>
<dbReference type="RefSeq" id="WP_345452999.1">
    <property type="nucleotide sequence ID" value="NZ_BAABKK010000035.1"/>
</dbReference>
<sequence length="358" mass="37669">MKQPNGGSGDHLGRRGFLAAVAVSPLLLSGCFGGAASQGSADTGNFPVTIPHLFGETTVTKVPTRIATLGFASQDACVELGVVPVGVPAYEARGFGTSLWFGKAITSMNAVMPTQYREVDGPPYDSLKSLKPDLILAVNSGITRDEYDTLSKIAPVIAYPGTPFGTDWRTTTLTVGKAIGRSQAAKELVANIEKEIAKAKSSYSDLAGSSFLYLGASSVPGADFEVYDENSNPVRILEDFGVVPSPSLDKVKAQGKRQIVRYGVSPLLWESRRGGELQADIDVVAVNMSERADIAKNGVLDVLPAAKRNSLAVVQNSDDALALLEASPLGVKWVLWTVMPELARAAYQAKHGSGAAGS</sequence>
<comment type="caution">
    <text evidence="6">The sequence shown here is derived from an EMBL/GenBank/DDBJ whole genome shotgun (WGS) entry which is preliminary data.</text>
</comment>
<proteinExistence type="inferred from homology"/>
<keyword evidence="4" id="KW-0732">Signal</keyword>
<accession>A0ABP9SSW0</accession>
<evidence type="ECO:0000256" key="1">
    <source>
        <dbReference type="ARBA" id="ARBA00004196"/>
    </source>
</evidence>
<dbReference type="Gene3D" id="3.40.50.1980">
    <property type="entry name" value="Nitrogenase molybdenum iron protein domain"/>
    <property type="match status" value="2"/>
</dbReference>
<evidence type="ECO:0000256" key="2">
    <source>
        <dbReference type="ARBA" id="ARBA00008814"/>
    </source>
</evidence>
<evidence type="ECO:0000259" key="5">
    <source>
        <dbReference type="PROSITE" id="PS50983"/>
    </source>
</evidence>
<evidence type="ECO:0000256" key="4">
    <source>
        <dbReference type="ARBA" id="ARBA00022729"/>
    </source>
</evidence>
<dbReference type="PANTHER" id="PTHR30532">
    <property type="entry name" value="IRON III DICITRATE-BINDING PERIPLASMIC PROTEIN"/>
    <property type="match status" value="1"/>
</dbReference>
<dbReference type="Proteomes" id="UP001500200">
    <property type="component" value="Unassembled WGS sequence"/>
</dbReference>
<dbReference type="InterPro" id="IPR051313">
    <property type="entry name" value="Bact_iron-sidero_bind"/>
</dbReference>
<dbReference type="PROSITE" id="PS50983">
    <property type="entry name" value="FE_B12_PBP"/>
    <property type="match status" value="1"/>
</dbReference>
<reference evidence="7" key="1">
    <citation type="journal article" date="2019" name="Int. J. Syst. Evol. Microbiol.">
        <title>The Global Catalogue of Microorganisms (GCM) 10K type strain sequencing project: providing services to taxonomists for standard genome sequencing and annotation.</title>
        <authorList>
            <consortium name="The Broad Institute Genomics Platform"/>
            <consortium name="The Broad Institute Genome Sequencing Center for Infectious Disease"/>
            <person name="Wu L."/>
            <person name="Ma J."/>
        </authorList>
    </citation>
    <scope>NUCLEOTIDE SEQUENCE [LARGE SCALE GENOMIC DNA]</scope>
    <source>
        <strain evidence="7">JCM 18514</strain>
    </source>
</reference>
<keyword evidence="3" id="KW-0813">Transport</keyword>
<dbReference type="EMBL" id="BAABKK010000035">
    <property type="protein sequence ID" value="GAA5201366.1"/>
    <property type="molecule type" value="Genomic_DNA"/>
</dbReference>
<dbReference type="InterPro" id="IPR002491">
    <property type="entry name" value="ABC_transptr_periplasmic_BD"/>
</dbReference>
<dbReference type="PROSITE" id="PS51257">
    <property type="entry name" value="PROKAR_LIPOPROTEIN"/>
    <property type="match status" value="1"/>
</dbReference>
<gene>
    <name evidence="6" type="ORF">GCM10023346_45600</name>
</gene>
<organism evidence="6 7">
    <name type="scientific">Arthrobacter gyeryongensis</name>
    <dbReference type="NCBI Taxonomy" id="1650592"/>
    <lineage>
        <taxon>Bacteria</taxon>
        <taxon>Bacillati</taxon>
        <taxon>Actinomycetota</taxon>
        <taxon>Actinomycetes</taxon>
        <taxon>Micrococcales</taxon>
        <taxon>Micrococcaceae</taxon>
        <taxon>Arthrobacter</taxon>
    </lineage>
</organism>
<evidence type="ECO:0000313" key="6">
    <source>
        <dbReference type="EMBL" id="GAA5201366.1"/>
    </source>
</evidence>
<keyword evidence="7" id="KW-1185">Reference proteome</keyword>
<name>A0ABP9SSW0_9MICC</name>
<dbReference type="PANTHER" id="PTHR30532:SF24">
    <property type="entry name" value="FERRIC ENTEROBACTIN-BINDING PERIPLASMIC PROTEIN FEPB"/>
    <property type="match status" value="1"/>
</dbReference>
<comment type="similarity">
    <text evidence="2">Belongs to the bacterial solute-binding protein 8 family.</text>
</comment>
<evidence type="ECO:0000256" key="3">
    <source>
        <dbReference type="ARBA" id="ARBA00022448"/>
    </source>
</evidence>
<dbReference type="Pfam" id="PF01497">
    <property type="entry name" value="Peripla_BP_2"/>
    <property type="match status" value="1"/>
</dbReference>